<sequence>MDSATASWRSNLLLFAGIHSVREKYGSRQFKISGFQRTESEWNWVVSWLPIITTYTKWADFVGRRVGFFFLRNFNNWLKNLGCGKGGDLNKWRKLPIGHMIFADIADISVKQAQARYKELVQRYGGREPFNVEFLTADCTKDIIKDKFQNPDHQFHLQSESRKSQHQIAGKLEIVFYSVEFEEPLTEETTLPLFGAKYNFHLEGVVDCPEFLVHFPTFIKIAEKYGLILVAKRRFSSYFNEMKGKGGDLLERMDALETYKKGYDNSKSNFEQYKAAEAFFDSNKQAHILGTLSKDEWEAINIYLVFAFKKMI</sequence>
<dbReference type="Pfam" id="PF03291">
    <property type="entry name" value="mRNA_G-N7_MeTrfase"/>
    <property type="match status" value="2"/>
</dbReference>
<evidence type="ECO:0000313" key="9">
    <source>
        <dbReference type="EMBL" id="CAF2980631.1"/>
    </source>
</evidence>
<evidence type="ECO:0000256" key="1">
    <source>
        <dbReference type="ARBA" id="ARBA00011926"/>
    </source>
</evidence>
<evidence type="ECO:0000256" key="7">
    <source>
        <dbReference type="ARBA" id="ARBA00044712"/>
    </source>
</evidence>
<name>A0A7R8D308_LEPSM</name>
<dbReference type="PANTHER" id="PTHR12189">
    <property type="entry name" value="MRNA GUANINE-7- METHYLTRANSFERASE"/>
    <property type="match status" value="1"/>
</dbReference>
<dbReference type="InterPro" id="IPR039753">
    <property type="entry name" value="RG7MT1"/>
</dbReference>
<keyword evidence="10" id="KW-1185">Reference proteome</keyword>
<dbReference type="EC" id="2.1.1.56" evidence="1"/>
<evidence type="ECO:0000313" key="10">
    <source>
        <dbReference type="Proteomes" id="UP000675881"/>
    </source>
</evidence>
<evidence type="ECO:0000256" key="5">
    <source>
        <dbReference type="ARBA" id="ARBA00022884"/>
    </source>
</evidence>
<dbReference type="GO" id="GO:0004482">
    <property type="term" value="F:mRNA 5'-cap (guanine-N7-)-methyltransferase activity"/>
    <property type="evidence" value="ECO:0007669"/>
    <property type="project" value="UniProtKB-EC"/>
</dbReference>
<organism evidence="9 10">
    <name type="scientific">Lepeophtheirus salmonis</name>
    <name type="common">Salmon louse</name>
    <name type="synonym">Caligus salmonis</name>
    <dbReference type="NCBI Taxonomy" id="72036"/>
    <lineage>
        <taxon>Eukaryota</taxon>
        <taxon>Metazoa</taxon>
        <taxon>Ecdysozoa</taxon>
        <taxon>Arthropoda</taxon>
        <taxon>Crustacea</taxon>
        <taxon>Multicrustacea</taxon>
        <taxon>Hexanauplia</taxon>
        <taxon>Copepoda</taxon>
        <taxon>Siphonostomatoida</taxon>
        <taxon>Caligidae</taxon>
        <taxon>Lepeophtheirus</taxon>
    </lineage>
</organism>
<evidence type="ECO:0000256" key="3">
    <source>
        <dbReference type="ARBA" id="ARBA00022679"/>
    </source>
</evidence>
<gene>
    <name evidence="9" type="ORF">LSAA_11182</name>
</gene>
<protein>
    <recommendedName>
        <fullName evidence="1">mRNA (guanine-N(7))-methyltransferase</fullName>
        <ecNumber evidence="1">2.1.1.56</ecNumber>
    </recommendedName>
</protein>
<dbReference type="Proteomes" id="UP000675881">
    <property type="component" value="Chromosome 6"/>
</dbReference>
<keyword evidence="4" id="KW-0949">S-adenosyl-L-methionine</keyword>
<feature type="domain" description="MRNA cap 0 methyltransferase" evidence="8">
    <location>
        <begin position="33"/>
        <end position="311"/>
    </location>
</feature>
<dbReference type="PROSITE" id="PS51562">
    <property type="entry name" value="RNA_CAP0_MT"/>
    <property type="match status" value="1"/>
</dbReference>
<dbReference type="GO" id="GO:0003723">
    <property type="term" value="F:RNA binding"/>
    <property type="evidence" value="ECO:0007669"/>
    <property type="project" value="UniProtKB-KW"/>
</dbReference>
<evidence type="ECO:0000256" key="2">
    <source>
        <dbReference type="ARBA" id="ARBA00022603"/>
    </source>
</evidence>
<dbReference type="AlphaFoldDB" id="A0A7R8D308"/>
<accession>A0A7R8D308</accession>
<dbReference type="PANTHER" id="PTHR12189:SF2">
    <property type="entry name" value="MRNA CAP GUANINE-N7 METHYLTRANSFERASE"/>
    <property type="match status" value="1"/>
</dbReference>
<comment type="catalytic activity">
    <reaction evidence="7">
        <text>a 5'-end (5'-triphosphoguanosine)-ribonucleoside in mRNA + S-adenosyl-L-methionine = a 5'-end (N(7)-methyl 5'-triphosphoguanosine)-ribonucleoside in mRNA + S-adenosyl-L-homocysteine</text>
        <dbReference type="Rhea" id="RHEA:67008"/>
        <dbReference type="Rhea" id="RHEA-COMP:17166"/>
        <dbReference type="Rhea" id="RHEA-COMP:17167"/>
        <dbReference type="ChEBI" id="CHEBI:57856"/>
        <dbReference type="ChEBI" id="CHEBI:59789"/>
        <dbReference type="ChEBI" id="CHEBI:156461"/>
        <dbReference type="ChEBI" id="CHEBI:167617"/>
        <dbReference type="EC" id="2.1.1.56"/>
    </reaction>
</comment>
<dbReference type="OrthoDB" id="10248867at2759"/>
<dbReference type="GO" id="GO:0005634">
    <property type="term" value="C:nucleus"/>
    <property type="evidence" value="ECO:0007669"/>
    <property type="project" value="TreeGrafter"/>
</dbReference>
<dbReference type="Gene3D" id="3.40.50.150">
    <property type="entry name" value="Vaccinia Virus protein VP39"/>
    <property type="match status" value="2"/>
</dbReference>
<dbReference type="InterPro" id="IPR029063">
    <property type="entry name" value="SAM-dependent_MTases_sf"/>
</dbReference>
<evidence type="ECO:0000256" key="6">
    <source>
        <dbReference type="ARBA" id="ARBA00023042"/>
    </source>
</evidence>
<dbReference type="SUPFAM" id="SSF53335">
    <property type="entry name" value="S-adenosyl-L-methionine-dependent methyltransferases"/>
    <property type="match status" value="1"/>
</dbReference>
<evidence type="ECO:0000259" key="8">
    <source>
        <dbReference type="PROSITE" id="PS51562"/>
    </source>
</evidence>
<keyword evidence="6" id="KW-0507">mRNA processing</keyword>
<keyword evidence="2 9" id="KW-0489">Methyltransferase</keyword>
<dbReference type="InterPro" id="IPR004971">
    <property type="entry name" value="mRNA_G-N7_MeTrfase_dom"/>
</dbReference>
<reference evidence="9" key="1">
    <citation type="submission" date="2021-02" db="EMBL/GenBank/DDBJ databases">
        <authorList>
            <person name="Bekaert M."/>
        </authorList>
    </citation>
    <scope>NUCLEOTIDE SEQUENCE</scope>
    <source>
        <strain evidence="9">IoA-00</strain>
    </source>
</reference>
<keyword evidence="5" id="KW-0694">RNA-binding</keyword>
<keyword evidence="3 9" id="KW-0808">Transferase</keyword>
<proteinExistence type="predicted"/>
<keyword evidence="6" id="KW-0506">mRNA capping</keyword>
<evidence type="ECO:0000256" key="4">
    <source>
        <dbReference type="ARBA" id="ARBA00022691"/>
    </source>
</evidence>
<dbReference type="EMBL" id="HG994585">
    <property type="protein sequence ID" value="CAF2980631.1"/>
    <property type="molecule type" value="Genomic_DNA"/>
</dbReference>